<comment type="subcellular location">
    <subcellularLocation>
        <location evidence="10">Cell outer membrane</location>
        <topology evidence="10">Multi-pass membrane protein</topology>
    </subcellularLocation>
</comment>
<dbReference type="InterPro" id="IPR023614">
    <property type="entry name" value="Porin_dom_sf"/>
</dbReference>
<evidence type="ECO:0000313" key="11">
    <source>
        <dbReference type="EMBL" id="MBB6162178.1"/>
    </source>
</evidence>
<keyword evidence="7 10" id="KW-0626">Porin</keyword>
<comment type="caution">
    <text evidence="11">The sequence shown here is derived from an EMBL/GenBank/DDBJ whole genome shotgun (WGS) entry which is preliminary data.</text>
</comment>
<evidence type="ECO:0000256" key="3">
    <source>
        <dbReference type="ARBA" id="ARBA00022452"/>
    </source>
</evidence>
<dbReference type="SUPFAM" id="SSF56935">
    <property type="entry name" value="Porins"/>
    <property type="match status" value="1"/>
</dbReference>
<sequence>MNIKSLLLGSAAALAAVSGAQAADAIVAAEPEPMEYVRVCDAFGTGYFYIPGTETCLKIGGYVRVQVDGRSDFDLNGQQGGYRTNTRGQIAVEAKNDTEFGTLSSKVTLRANTNVSNSYSVTVPNDPADPTAGSTTYSTSQANNDFYLEETYLQLGGLRVGYFYNYFDNGLPGETVLSDGGPGFGGGGFGGDTLNNSIRYTYDAGSFSVYGQVDAFNSQAGWKTDNGSDDEIGINGVVTGKFGGVTVDFFAGYDFDREEAAFASTLTAAIGPGSLGVFAAYSTGANRYFDASEWTIGAEYAIKVTDKFSIAPGVQYWDNIVFADGEGDQGDAWRVGVTADYKITTNLAAKATINYTDVDSGTDSADRWDGFLRLQRSF</sequence>
<comment type="similarity">
    <text evidence="1 10">Belongs to the alphaproteobacteria porin family.</text>
</comment>
<keyword evidence="12" id="KW-1185">Reference proteome</keyword>
<dbReference type="GO" id="GO:0015288">
    <property type="term" value="F:porin activity"/>
    <property type="evidence" value="ECO:0007669"/>
    <property type="project" value="UniProtKB-KW"/>
</dbReference>
<protein>
    <recommendedName>
        <fullName evidence="10">Porin</fullName>
    </recommendedName>
</protein>
<feature type="signal peptide" evidence="10">
    <location>
        <begin position="1"/>
        <end position="22"/>
    </location>
</feature>
<name>A0A7X0CZP1_9HYPH</name>
<keyword evidence="4 10" id="KW-0812">Transmembrane</keyword>
<keyword evidence="2 10" id="KW-0813">Transport</keyword>
<keyword evidence="8 10" id="KW-0472">Membrane</keyword>
<evidence type="ECO:0000256" key="4">
    <source>
        <dbReference type="ARBA" id="ARBA00022692"/>
    </source>
</evidence>
<evidence type="ECO:0000256" key="2">
    <source>
        <dbReference type="ARBA" id="ARBA00022448"/>
    </source>
</evidence>
<evidence type="ECO:0000313" key="12">
    <source>
        <dbReference type="Proteomes" id="UP000547879"/>
    </source>
</evidence>
<proteinExistence type="inferred from homology"/>
<organism evidence="11 12">
    <name type="scientific">Rhizobium wenxiniae</name>
    <dbReference type="NCBI Taxonomy" id="1737357"/>
    <lineage>
        <taxon>Bacteria</taxon>
        <taxon>Pseudomonadati</taxon>
        <taxon>Pseudomonadota</taxon>
        <taxon>Alphaproteobacteria</taxon>
        <taxon>Hyphomicrobiales</taxon>
        <taxon>Rhizobiaceae</taxon>
        <taxon>Rhizobium/Agrobacterium group</taxon>
        <taxon>Rhizobium</taxon>
    </lineage>
</organism>
<dbReference type="GO" id="GO:0046930">
    <property type="term" value="C:pore complex"/>
    <property type="evidence" value="ECO:0007669"/>
    <property type="project" value="UniProtKB-KW"/>
</dbReference>
<comment type="domain">
    <text evidence="10">Consists of 16-stranded beta-barrel sheets, with large surface-exposed loops, that form a transmembrane pore at the center of each barrel. The pore is partially ocluded by a peptide loop that folds into the pore lumen.</text>
</comment>
<evidence type="ECO:0000256" key="7">
    <source>
        <dbReference type="ARBA" id="ARBA00023114"/>
    </source>
</evidence>
<dbReference type="Proteomes" id="UP000547879">
    <property type="component" value="Unassembled WGS sequence"/>
</dbReference>
<keyword evidence="9 10" id="KW-0998">Cell outer membrane</keyword>
<evidence type="ECO:0000256" key="1">
    <source>
        <dbReference type="ARBA" id="ARBA00009521"/>
    </source>
</evidence>
<evidence type="ECO:0000256" key="6">
    <source>
        <dbReference type="ARBA" id="ARBA00023065"/>
    </source>
</evidence>
<evidence type="ECO:0000256" key="8">
    <source>
        <dbReference type="ARBA" id="ARBA00023136"/>
    </source>
</evidence>
<dbReference type="Gene3D" id="2.40.160.10">
    <property type="entry name" value="Porin"/>
    <property type="match status" value="1"/>
</dbReference>
<dbReference type="AlphaFoldDB" id="A0A7X0CZP1"/>
<dbReference type="Pfam" id="PF02530">
    <property type="entry name" value="Porin_2"/>
    <property type="match status" value="1"/>
</dbReference>
<keyword evidence="3 10" id="KW-1134">Transmembrane beta strand</keyword>
<dbReference type="EMBL" id="JACHEG010000002">
    <property type="protein sequence ID" value="MBB6162178.1"/>
    <property type="molecule type" value="Genomic_DNA"/>
</dbReference>
<keyword evidence="6 10" id="KW-0406">Ion transport</keyword>
<reference evidence="11 12" key="1">
    <citation type="submission" date="2020-08" db="EMBL/GenBank/DDBJ databases">
        <title>Genomic Encyclopedia of Type Strains, Phase IV (KMG-IV): sequencing the most valuable type-strain genomes for metagenomic binning, comparative biology and taxonomic classification.</title>
        <authorList>
            <person name="Goeker M."/>
        </authorList>
    </citation>
    <scope>NUCLEOTIDE SEQUENCE [LARGE SCALE GENOMIC DNA]</scope>
    <source>
        <strain evidence="11 12">DSM 100734</strain>
    </source>
</reference>
<evidence type="ECO:0000256" key="10">
    <source>
        <dbReference type="RuleBase" id="RU364005"/>
    </source>
</evidence>
<accession>A0A7X0CZP1</accession>
<dbReference type="GO" id="GO:0009279">
    <property type="term" value="C:cell outer membrane"/>
    <property type="evidence" value="ECO:0007669"/>
    <property type="project" value="UniProtKB-SubCell"/>
</dbReference>
<keyword evidence="5 10" id="KW-0732">Signal</keyword>
<dbReference type="GO" id="GO:0006811">
    <property type="term" value="P:monoatomic ion transport"/>
    <property type="evidence" value="ECO:0007669"/>
    <property type="project" value="UniProtKB-KW"/>
</dbReference>
<comment type="function">
    <text evidence="10">Forms passive diffusion pores that allow small molecular weight hydrophilic materials across the outer membrane.</text>
</comment>
<gene>
    <name evidence="11" type="ORF">HNQ72_001996</name>
</gene>
<dbReference type="RefSeq" id="WP_183992055.1">
    <property type="nucleotide sequence ID" value="NZ_BMHW01000002.1"/>
</dbReference>
<feature type="chain" id="PRO_5031605917" description="Porin" evidence="10">
    <location>
        <begin position="23"/>
        <end position="378"/>
    </location>
</feature>
<evidence type="ECO:0000256" key="9">
    <source>
        <dbReference type="ARBA" id="ARBA00023237"/>
    </source>
</evidence>
<evidence type="ECO:0000256" key="5">
    <source>
        <dbReference type="ARBA" id="ARBA00022729"/>
    </source>
</evidence>
<dbReference type="InterPro" id="IPR003684">
    <property type="entry name" value="Porin_alphabac"/>
</dbReference>